<dbReference type="PANTHER" id="PTHR31286:SF165">
    <property type="entry name" value="DUF4283 DOMAIN-CONTAINING PROTEIN"/>
    <property type="match status" value="1"/>
</dbReference>
<accession>A0ABD0VQC1</accession>
<dbReference type="Proteomes" id="UP001552299">
    <property type="component" value="Unassembled WGS sequence"/>
</dbReference>
<evidence type="ECO:0000313" key="2">
    <source>
        <dbReference type="Proteomes" id="UP001552299"/>
    </source>
</evidence>
<protein>
    <submittedName>
        <fullName evidence="1">Uncharacterized protein</fullName>
    </submittedName>
</protein>
<dbReference type="EMBL" id="JANQDX010000003">
    <property type="protein sequence ID" value="KAL0926975.1"/>
    <property type="molecule type" value="Genomic_DNA"/>
</dbReference>
<reference evidence="1 2" key="1">
    <citation type="journal article" date="2024" name="Plant Biotechnol. J.">
        <title>Dendrobium thyrsiflorum genome and its molecular insights into genes involved in important horticultural traits.</title>
        <authorList>
            <person name="Chen B."/>
            <person name="Wang J.Y."/>
            <person name="Zheng P.J."/>
            <person name="Li K.L."/>
            <person name="Liang Y.M."/>
            <person name="Chen X.F."/>
            <person name="Zhang C."/>
            <person name="Zhao X."/>
            <person name="He X."/>
            <person name="Zhang G.Q."/>
            <person name="Liu Z.J."/>
            <person name="Xu Q."/>
        </authorList>
    </citation>
    <scope>NUCLEOTIDE SEQUENCE [LARGE SCALE GENOMIC DNA]</scope>
    <source>
        <strain evidence="1">GZMU011</strain>
    </source>
</reference>
<keyword evidence="2" id="KW-1185">Reference proteome</keyword>
<sequence>MFGRPLKTNNAISIGTRPSITRVLVELDVSKQYPYSVWLGFEKFDLIQQVEMEEFLSFCDRCESLGHMKTECIILNPHLLKDSQTITKVSPAVIATNIVGAKDNFISNNNIDSHGIVDMVPNPEWEPTANVNNIINTRGHVDGDGQENAENPVIMAAPSSTFVIPAVVSNFELNEGINNALVSTNLTISDAITSGVAAKLPTHVPLGSYLLVESDHTAGDNMVIVVAGGDVALSKQGSHIAPFVDATDGIDVTISVPLIVNSNVNPLDHSDWLIPYNPSVIRDFEEDNEDVSIGSKKDYDMNVVQVHNDDFAKVGKKNRVPSKFCC</sequence>
<gene>
    <name evidence="1" type="ORF">M5K25_003235</name>
</gene>
<dbReference type="InterPro" id="IPR040256">
    <property type="entry name" value="At4g02000-like"/>
</dbReference>
<name>A0ABD0VQC1_DENTH</name>
<proteinExistence type="predicted"/>
<evidence type="ECO:0000313" key="1">
    <source>
        <dbReference type="EMBL" id="KAL0926975.1"/>
    </source>
</evidence>
<dbReference type="PANTHER" id="PTHR31286">
    <property type="entry name" value="GLYCINE-RICH CELL WALL STRUCTURAL PROTEIN 1.8-LIKE"/>
    <property type="match status" value="1"/>
</dbReference>
<dbReference type="AlphaFoldDB" id="A0ABD0VQC1"/>
<organism evidence="1 2">
    <name type="scientific">Dendrobium thyrsiflorum</name>
    <name type="common">Pinecone-like raceme dendrobium</name>
    <name type="synonym">Orchid</name>
    <dbReference type="NCBI Taxonomy" id="117978"/>
    <lineage>
        <taxon>Eukaryota</taxon>
        <taxon>Viridiplantae</taxon>
        <taxon>Streptophyta</taxon>
        <taxon>Embryophyta</taxon>
        <taxon>Tracheophyta</taxon>
        <taxon>Spermatophyta</taxon>
        <taxon>Magnoliopsida</taxon>
        <taxon>Liliopsida</taxon>
        <taxon>Asparagales</taxon>
        <taxon>Orchidaceae</taxon>
        <taxon>Epidendroideae</taxon>
        <taxon>Malaxideae</taxon>
        <taxon>Dendrobiinae</taxon>
        <taxon>Dendrobium</taxon>
    </lineage>
</organism>
<comment type="caution">
    <text evidence="1">The sequence shown here is derived from an EMBL/GenBank/DDBJ whole genome shotgun (WGS) entry which is preliminary data.</text>
</comment>